<evidence type="ECO:0000256" key="1">
    <source>
        <dbReference type="ARBA" id="ARBA00022980"/>
    </source>
</evidence>
<dbReference type="GO" id="GO:0005840">
    <property type="term" value="C:ribosome"/>
    <property type="evidence" value="ECO:0007669"/>
    <property type="project" value="UniProtKB-KW"/>
</dbReference>
<dbReference type="EMBL" id="CP012850">
    <property type="protein sequence ID" value="ALI36119.1"/>
    <property type="molecule type" value="Genomic_DNA"/>
</dbReference>
<dbReference type="Pfam" id="PF01015">
    <property type="entry name" value="Ribosomal_S3Ae"/>
    <property type="match status" value="1"/>
</dbReference>
<evidence type="ECO:0000313" key="6">
    <source>
        <dbReference type="Proteomes" id="UP000058925"/>
    </source>
</evidence>
<feature type="compositionally biased region" description="Polar residues" evidence="4">
    <location>
        <begin position="203"/>
        <end position="241"/>
    </location>
</feature>
<protein>
    <recommendedName>
        <fullName evidence="3">Small ribosomal subunit protein eS1</fullName>
    </recommendedName>
</protein>
<keyword evidence="2 3" id="KW-0687">Ribonucleoprotein</keyword>
<proteinExistence type="inferred from homology"/>
<dbReference type="InterPro" id="IPR001593">
    <property type="entry name" value="Ribosomal_eS1"/>
</dbReference>
<accession>A0A654M0U1</accession>
<evidence type="ECO:0000256" key="3">
    <source>
        <dbReference type="HAMAP-Rule" id="MF_00359"/>
    </source>
</evidence>
<dbReference type="HAMAP" id="MF_00359">
    <property type="entry name" value="Ribosomal_eS1"/>
    <property type="match status" value="1"/>
</dbReference>
<dbReference type="AlphaFoldDB" id="A0A654M0U1"/>
<dbReference type="InterPro" id="IPR030838">
    <property type="entry name" value="Ribosomal_eS1_arc"/>
</dbReference>
<feature type="compositionally biased region" description="Basic and acidic residues" evidence="4">
    <location>
        <begin position="251"/>
        <end position="261"/>
    </location>
</feature>
<evidence type="ECO:0000256" key="2">
    <source>
        <dbReference type="ARBA" id="ARBA00023274"/>
    </source>
</evidence>
<dbReference type="KEGG" id="taa:NMY3_01916"/>
<keyword evidence="6" id="KW-1185">Reference proteome</keyword>
<dbReference type="GO" id="GO:0006412">
    <property type="term" value="P:translation"/>
    <property type="evidence" value="ECO:0007669"/>
    <property type="project" value="UniProtKB-UniRule"/>
</dbReference>
<comment type="similarity">
    <text evidence="3">Belongs to the eukaryotic ribosomal protein eS1 family.</text>
</comment>
<dbReference type="Proteomes" id="UP000058925">
    <property type="component" value="Chromosome"/>
</dbReference>
<dbReference type="RefSeq" id="WP_196815449.1">
    <property type="nucleotide sequence ID" value="NZ_CP012850.1"/>
</dbReference>
<sequence>MAKGSRRGGRVRDKWRDKQWIIVNAPPAFDRVPLNYIPISDVSNAKGRVIENTLYDVLKQDPTQHQTKIFVQIDKINSGMASTIFKGHEYAKEFLRSLIRRGSSMINYVDEYTTSDGYVFRVSATAFSQRRINSAKKHEIRLSMAKLLAEKIPILSLDEFVKEVTMGKMSSEMMDVAKKIAIIRHVGVKKTKLLSSPLAGNEDNANSEVSTEANSEVSTEANSEVSTEANSEVSTEANSEVSTEEDVVTSSKEELGKEAGT</sequence>
<dbReference type="GO" id="GO:0003735">
    <property type="term" value="F:structural constituent of ribosome"/>
    <property type="evidence" value="ECO:0007669"/>
    <property type="project" value="InterPro"/>
</dbReference>
<reference evidence="6" key="1">
    <citation type="submission" date="2015-10" db="EMBL/GenBank/DDBJ databases">
        <title>Niche specialization of a soil ammonia-oxidizing archaeon, Candidatus Nitrosocosmicus oleophilus.</title>
        <authorList>
            <person name="Jung M.-Y."/>
            <person name="Rhee S.-K."/>
        </authorList>
    </citation>
    <scope>NUCLEOTIDE SEQUENCE [LARGE SCALE GENOMIC DNA]</scope>
    <source>
        <strain evidence="6">MY3</strain>
    </source>
</reference>
<dbReference type="GeneID" id="60421906"/>
<gene>
    <name evidence="3" type="primary">rps3ae</name>
    <name evidence="5" type="ORF">NMY3_01916</name>
</gene>
<dbReference type="SMART" id="SM01397">
    <property type="entry name" value="Ribosomal_S3Ae"/>
    <property type="match status" value="1"/>
</dbReference>
<evidence type="ECO:0000313" key="5">
    <source>
        <dbReference type="EMBL" id="ALI36119.1"/>
    </source>
</evidence>
<name>A0A654M0U1_9ARCH</name>
<feature type="region of interest" description="Disordered" evidence="4">
    <location>
        <begin position="196"/>
        <end position="261"/>
    </location>
</feature>
<keyword evidence="1 3" id="KW-0689">Ribosomal protein</keyword>
<dbReference type="GO" id="GO:1990904">
    <property type="term" value="C:ribonucleoprotein complex"/>
    <property type="evidence" value="ECO:0007669"/>
    <property type="project" value="UniProtKB-KW"/>
</dbReference>
<evidence type="ECO:0000256" key="4">
    <source>
        <dbReference type="SAM" id="MobiDB-lite"/>
    </source>
</evidence>
<organism evidence="5 6">
    <name type="scientific">Candidatus Nitrosocosmicus oleophilus</name>
    <dbReference type="NCBI Taxonomy" id="1353260"/>
    <lineage>
        <taxon>Archaea</taxon>
        <taxon>Nitrososphaerota</taxon>
        <taxon>Nitrososphaeria</taxon>
        <taxon>Nitrososphaerales</taxon>
        <taxon>Nitrososphaeraceae</taxon>
        <taxon>Candidatus Nitrosocosmicus</taxon>
    </lineage>
</organism>
<dbReference type="OrthoDB" id="30639at2157"/>